<feature type="domain" description="Glycoside hydrolase family 5" evidence="5">
    <location>
        <begin position="54"/>
        <end position="285"/>
    </location>
</feature>
<dbReference type="GO" id="GO:0000272">
    <property type="term" value="P:polysaccharide catabolic process"/>
    <property type="evidence" value="ECO:0007669"/>
    <property type="project" value="InterPro"/>
</dbReference>
<evidence type="ECO:0000256" key="3">
    <source>
        <dbReference type="ARBA" id="ARBA00023295"/>
    </source>
</evidence>
<keyword evidence="2 4" id="KW-0378">Hydrolase</keyword>
<dbReference type="PANTHER" id="PTHR31263">
    <property type="entry name" value="CELLULASE FAMILY PROTEIN (AFU_ORTHOLOGUE AFUA_5G14560)"/>
    <property type="match status" value="1"/>
</dbReference>
<accession>A0A2I0AQC9</accession>
<keyword evidence="3 4" id="KW-0326">Glycosidase</keyword>
<evidence type="ECO:0000256" key="2">
    <source>
        <dbReference type="ARBA" id="ARBA00022801"/>
    </source>
</evidence>
<dbReference type="Gene3D" id="3.20.20.80">
    <property type="entry name" value="Glycosidases"/>
    <property type="match status" value="1"/>
</dbReference>
<evidence type="ECO:0000313" key="7">
    <source>
        <dbReference type="Proteomes" id="UP000236161"/>
    </source>
</evidence>
<evidence type="ECO:0000313" key="6">
    <source>
        <dbReference type="EMBL" id="PKA57752.1"/>
    </source>
</evidence>
<dbReference type="InterPro" id="IPR017853">
    <property type="entry name" value="GH"/>
</dbReference>
<dbReference type="Proteomes" id="UP000236161">
    <property type="component" value="Unassembled WGS sequence"/>
</dbReference>
<name>A0A2I0AQC9_9ASPA</name>
<organism evidence="6 7">
    <name type="scientific">Apostasia shenzhenica</name>
    <dbReference type="NCBI Taxonomy" id="1088818"/>
    <lineage>
        <taxon>Eukaryota</taxon>
        <taxon>Viridiplantae</taxon>
        <taxon>Streptophyta</taxon>
        <taxon>Embryophyta</taxon>
        <taxon>Tracheophyta</taxon>
        <taxon>Spermatophyta</taxon>
        <taxon>Magnoliopsida</taxon>
        <taxon>Liliopsida</taxon>
        <taxon>Asparagales</taxon>
        <taxon>Orchidaceae</taxon>
        <taxon>Apostasioideae</taxon>
        <taxon>Apostasia</taxon>
    </lineage>
</organism>
<gene>
    <name evidence="6" type="ORF">AXF42_Ash015128</name>
</gene>
<dbReference type="EMBL" id="KZ451960">
    <property type="protein sequence ID" value="PKA57752.1"/>
    <property type="molecule type" value="Genomic_DNA"/>
</dbReference>
<reference evidence="6 7" key="1">
    <citation type="journal article" date="2017" name="Nature">
        <title>The Apostasia genome and the evolution of orchids.</title>
        <authorList>
            <person name="Zhang G.Q."/>
            <person name="Liu K.W."/>
            <person name="Li Z."/>
            <person name="Lohaus R."/>
            <person name="Hsiao Y.Y."/>
            <person name="Niu S.C."/>
            <person name="Wang J.Y."/>
            <person name="Lin Y.C."/>
            <person name="Xu Q."/>
            <person name="Chen L.J."/>
            <person name="Yoshida K."/>
            <person name="Fujiwara S."/>
            <person name="Wang Z.W."/>
            <person name="Zhang Y.Q."/>
            <person name="Mitsuda N."/>
            <person name="Wang M."/>
            <person name="Liu G.H."/>
            <person name="Pecoraro L."/>
            <person name="Huang H.X."/>
            <person name="Xiao X.J."/>
            <person name="Lin M."/>
            <person name="Wu X.Y."/>
            <person name="Wu W.L."/>
            <person name="Chen Y.Y."/>
            <person name="Chang S.B."/>
            <person name="Sakamoto S."/>
            <person name="Ohme-Takagi M."/>
            <person name="Yagi M."/>
            <person name="Zeng S.J."/>
            <person name="Shen C.Y."/>
            <person name="Yeh C.M."/>
            <person name="Luo Y.B."/>
            <person name="Tsai W.C."/>
            <person name="Van de Peer Y."/>
            <person name="Liu Z.J."/>
        </authorList>
    </citation>
    <scope>NUCLEOTIDE SEQUENCE [LARGE SCALE GENOMIC DNA]</scope>
    <source>
        <strain evidence="7">cv. Shenzhen</strain>
        <tissue evidence="6">Stem</tissue>
    </source>
</reference>
<dbReference type="PANTHER" id="PTHR31263:SF44">
    <property type="entry name" value="OS04G0481200 PROTEIN"/>
    <property type="match status" value="1"/>
</dbReference>
<dbReference type="GO" id="GO:0004553">
    <property type="term" value="F:hydrolase activity, hydrolyzing O-glycosyl compounds"/>
    <property type="evidence" value="ECO:0007669"/>
    <property type="project" value="InterPro"/>
</dbReference>
<evidence type="ECO:0000259" key="5">
    <source>
        <dbReference type="Pfam" id="PF00150"/>
    </source>
</evidence>
<dbReference type="SUPFAM" id="SSF51445">
    <property type="entry name" value="(Trans)glycosidases"/>
    <property type="match status" value="1"/>
</dbReference>
<proteinExistence type="inferred from homology"/>
<sequence length="504" mass="56548">MSFLISQLQPAAVVAALPLSTSSRWIVDESGRRVKLACVNWASHLETVVAEGLGKQPLDSIANKISSMGFNCVRLTWPLFLATDDVDATAFSAITVRQSFQALGLNESVAAMQVNNPTLVDLPLLQVYKAVVASLGDNKIMVVLDNHISKPGWCCSNFDGNGFFGDRYLDPDLWVRGLTRMATLFNGTPNVVAMSLRNELRGPKQNVNDWHKYMERGAEAVHAANPEVLVIFSGLSFDSDLSFLSNKQMIQLSFSSKAVFELHWYAFSNGKQWETGNPNRVCGAVAASFIRRGGFLVEQGWPLFILNLNDNRFLPCMVALAAELDVDWAVWALQGSYYVRQGVVGMNEYYGLLTYDWCQPRNSTFLQRISALQSPFQGPALSEISPYKVIFHPATGQCVLMRSIFEPLHLGPCNETRAWDYTEQQTLTLKGTLIMCLKAAGNGEKVGFGIICSDYASKWEFISDSKMHISSKLTYRQQQWLPVLGCWFRWKQHNNKPLQMHWKR</sequence>
<evidence type="ECO:0000256" key="4">
    <source>
        <dbReference type="RuleBase" id="RU361153"/>
    </source>
</evidence>
<dbReference type="Pfam" id="PF00150">
    <property type="entry name" value="Cellulase"/>
    <property type="match status" value="1"/>
</dbReference>
<dbReference type="OrthoDB" id="442731at2759"/>
<keyword evidence="7" id="KW-1185">Reference proteome</keyword>
<comment type="similarity">
    <text evidence="1 4">Belongs to the glycosyl hydrolase 5 (cellulase A) family.</text>
</comment>
<dbReference type="AlphaFoldDB" id="A0A2I0AQC9"/>
<evidence type="ECO:0000256" key="1">
    <source>
        <dbReference type="ARBA" id="ARBA00005641"/>
    </source>
</evidence>
<dbReference type="STRING" id="1088818.A0A2I0AQC9"/>
<protein>
    <recommendedName>
        <fullName evidence="5">Glycoside hydrolase family 5 domain-containing protein</fullName>
    </recommendedName>
</protein>
<dbReference type="InterPro" id="IPR001547">
    <property type="entry name" value="Glyco_hydro_5"/>
</dbReference>